<dbReference type="RefSeq" id="WP_146849970.1">
    <property type="nucleotide sequence ID" value="NZ_BKAG01000009.1"/>
</dbReference>
<dbReference type="Pfam" id="PF02554">
    <property type="entry name" value="CstA"/>
    <property type="match status" value="1"/>
</dbReference>
<feature type="transmembrane region" description="Helical" evidence="8">
    <location>
        <begin position="118"/>
        <end position="138"/>
    </location>
</feature>
<feature type="transmembrane region" description="Helical" evidence="8">
    <location>
        <begin position="574"/>
        <end position="595"/>
    </location>
</feature>
<comment type="similarity">
    <text evidence="2">Belongs to the peptide transporter carbon starvation (CstA) (TC 2.A.114) family.</text>
</comment>
<dbReference type="PANTHER" id="PTHR30252:SF3">
    <property type="entry name" value="PYRUVATE_PROTON SYMPORTER BTST"/>
    <property type="match status" value="1"/>
</dbReference>
<feature type="transmembrane region" description="Helical" evidence="8">
    <location>
        <begin position="511"/>
        <end position="530"/>
    </location>
</feature>
<name>A0A512M6K7_9BACT</name>
<sequence>MPKPLSILLWLAISALGAGSVAFTAFHKGETINALWLVVAGVCSFAVAYRFYSKWLMTKVLVLDDSRATPAHTKQDGKDFVPTNKWVVFGHHFAAIAGPGPLVGPVLASQFGYLPGTLWILIGATLGGGVHDAIVMFASIRRGGKSVGQMLKEEVNPVVGFVAMISVLTIMTILLAVLGLVVVKALAESPWGLFTIAMTIPLAFIMGFGHTIFKVSVRNITIFGIVGLLVSVWAGSHLKDWGIEHFFDYKGETIAWSIMIYGFAASVLPVWMLLAPRDYLSTFMKIGTVAVLAVVVIWVAPDLQMPKVTKFIDGTGLVFLGSVFPFVFITIACGAISGFHALISSGTTPKLLDREESIRSVAYGAMVTEMLVALMALVAACALMPGEYFAINAGAAKVVQTDPSQAAAVTKMITEAGFPVTVAGMEKLATDIGEKTMFGRVGGAPTFAVGMAQMFARAFGPGWMAFWYHFAIMFEALFILTTIDAGTRVGRFILQDFLGGIWKPLGNTRSLPSNVLSSALLVGAWGYFLYQGVVDPLGGINTLWPLFGIANQLLAVIAFCLGTTILIKMGKARYMAVTVIPLVFLMSATFSAGYIKLFDANPKMGFIAGAKFYGDKIVAGGTEKELAEWGAQQFNFNVDTVVTAFFLLAVAIIFLGCLREWIKLLSGKKVAILHEDAYVPQNKSATV</sequence>
<keyword evidence="3" id="KW-0813">Transport</keyword>
<feature type="transmembrane region" description="Helical" evidence="8">
    <location>
        <begin position="282"/>
        <end position="300"/>
    </location>
</feature>
<protein>
    <submittedName>
        <fullName evidence="10">Carbon starvation protein A</fullName>
    </submittedName>
</protein>
<gene>
    <name evidence="10" type="ORF">BGE01nite_16600</name>
</gene>
<evidence type="ECO:0000313" key="11">
    <source>
        <dbReference type="Proteomes" id="UP000321577"/>
    </source>
</evidence>
<comment type="caution">
    <text evidence="10">The sequence shown here is derived from an EMBL/GenBank/DDBJ whole genome shotgun (WGS) entry which is preliminary data.</text>
</comment>
<evidence type="ECO:0000256" key="7">
    <source>
        <dbReference type="ARBA" id="ARBA00023136"/>
    </source>
</evidence>
<evidence type="ECO:0000256" key="6">
    <source>
        <dbReference type="ARBA" id="ARBA00022989"/>
    </source>
</evidence>
<evidence type="ECO:0000256" key="1">
    <source>
        <dbReference type="ARBA" id="ARBA00004651"/>
    </source>
</evidence>
<feature type="transmembrane region" description="Helical" evidence="8">
    <location>
        <begin position="254"/>
        <end position="275"/>
    </location>
</feature>
<feature type="transmembrane region" description="Helical" evidence="8">
    <location>
        <begin position="189"/>
        <end position="208"/>
    </location>
</feature>
<evidence type="ECO:0000256" key="2">
    <source>
        <dbReference type="ARBA" id="ARBA00007755"/>
    </source>
</evidence>
<evidence type="ECO:0000256" key="5">
    <source>
        <dbReference type="ARBA" id="ARBA00022692"/>
    </source>
</evidence>
<feature type="domain" description="CstA N-terminal" evidence="9">
    <location>
        <begin position="33"/>
        <end position="592"/>
    </location>
</feature>
<keyword evidence="4" id="KW-1003">Cell membrane</keyword>
<feature type="transmembrane region" description="Helical" evidence="8">
    <location>
        <begin position="363"/>
        <end position="385"/>
    </location>
</feature>
<feature type="transmembrane region" description="Helical" evidence="8">
    <location>
        <begin position="542"/>
        <end position="567"/>
    </location>
</feature>
<evidence type="ECO:0000256" key="4">
    <source>
        <dbReference type="ARBA" id="ARBA00022475"/>
    </source>
</evidence>
<feature type="transmembrane region" description="Helical" evidence="8">
    <location>
        <begin position="215"/>
        <end position="234"/>
    </location>
</feature>
<evidence type="ECO:0000313" key="10">
    <source>
        <dbReference type="EMBL" id="GEP42369.1"/>
    </source>
</evidence>
<dbReference type="EMBL" id="BKAG01000009">
    <property type="protein sequence ID" value="GEP42369.1"/>
    <property type="molecule type" value="Genomic_DNA"/>
</dbReference>
<dbReference type="GO" id="GO:0005886">
    <property type="term" value="C:plasma membrane"/>
    <property type="evidence" value="ECO:0007669"/>
    <property type="project" value="UniProtKB-SubCell"/>
</dbReference>
<dbReference type="InterPro" id="IPR051605">
    <property type="entry name" value="CstA"/>
</dbReference>
<dbReference type="PANTHER" id="PTHR30252">
    <property type="entry name" value="INNER MEMBRANE PEPTIDE TRANSPORTER"/>
    <property type="match status" value="1"/>
</dbReference>
<evidence type="ECO:0000256" key="8">
    <source>
        <dbReference type="SAM" id="Phobius"/>
    </source>
</evidence>
<feature type="transmembrane region" description="Helical" evidence="8">
    <location>
        <begin position="320"/>
        <end position="343"/>
    </location>
</feature>
<keyword evidence="6 8" id="KW-1133">Transmembrane helix</keyword>
<keyword evidence="5 8" id="KW-0812">Transmembrane</keyword>
<feature type="transmembrane region" description="Helical" evidence="8">
    <location>
        <begin position="93"/>
        <end position="112"/>
    </location>
</feature>
<dbReference type="GO" id="GO:0009267">
    <property type="term" value="P:cellular response to starvation"/>
    <property type="evidence" value="ECO:0007669"/>
    <property type="project" value="InterPro"/>
</dbReference>
<evidence type="ECO:0000256" key="3">
    <source>
        <dbReference type="ARBA" id="ARBA00022448"/>
    </source>
</evidence>
<keyword evidence="7 8" id="KW-0472">Membrane</keyword>
<comment type="subcellular location">
    <subcellularLocation>
        <location evidence="1">Cell membrane</location>
        <topology evidence="1">Multi-pass membrane protein</topology>
    </subcellularLocation>
</comment>
<reference evidence="10 11" key="1">
    <citation type="submission" date="2019-07" db="EMBL/GenBank/DDBJ databases">
        <title>Whole genome shotgun sequence of Brevifollis gellanilyticus NBRC 108608.</title>
        <authorList>
            <person name="Hosoyama A."/>
            <person name="Uohara A."/>
            <person name="Ohji S."/>
            <person name="Ichikawa N."/>
        </authorList>
    </citation>
    <scope>NUCLEOTIDE SEQUENCE [LARGE SCALE GENOMIC DNA]</scope>
    <source>
        <strain evidence="10 11">NBRC 108608</strain>
    </source>
</reference>
<feature type="transmembrane region" description="Helical" evidence="8">
    <location>
        <begin position="158"/>
        <end position="183"/>
    </location>
</feature>
<feature type="transmembrane region" description="Helical" evidence="8">
    <location>
        <begin position="34"/>
        <end position="52"/>
    </location>
</feature>
<keyword evidence="11" id="KW-1185">Reference proteome</keyword>
<feature type="transmembrane region" description="Helical" evidence="8">
    <location>
        <begin position="640"/>
        <end position="658"/>
    </location>
</feature>
<dbReference type="Proteomes" id="UP000321577">
    <property type="component" value="Unassembled WGS sequence"/>
</dbReference>
<organism evidence="10 11">
    <name type="scientific">Brevifollis gellanilyticus</name>
    <dbReference type="NCBI Taxonomy" id="748831"/>
    <lineage>
        <taxon>Bacteria</taxon>
        <taxon>Pseudomonadati</taxon>
        <taxon>Verrucomicrobiota</taxon>
        <taxon>Verrucomicrobiia</taxon>
        <taxon>Verrucomicrobiales</taxon>
        <taxon>Verrucomicrobiaceae</taxon>
    </lineage>
</organism>
<feature type="transmembrane region" description="Helical" evidence="8">
    <location>
        <begin position="466"/>
        <end position="490"/>
    </location>
</feature>
<dbReference type="InterPro" id="IPR003706">
    <property type="entry name" value="CstA_N"/>
</dbReference>
<accession>A0A512M6K7</accession>
<evidence type="ECO:0000259" key="9">
    <source>
        <dbReference type="Pfam" id="PF02554"/>
    </source>
</evidence>
<dbReference type="AlphaFoldDB" id="A0A512M6K7"/>
<dbReference type="OrthoDB" id="9761224at2"/>
<proteinExistence type="inferred from homology"/>